<keyword evidence="1" id="KW-0430">Lectin</keyword>
<dbReference type="InterPro" id="IPR016187">
    <property type="entry name" value="CTDL_fold"/>
</dbReference>
<dbReference type="InterPro" id="IPR018378">
    <property type="entry name" value="C-type_lectin_CS"/>
</dbReference>
<dbReference type="InterPro" id="IPR016186">
    <property type="entry name" value="C-type_lectin-like/link_sf"/>
</dbReference>
<evidence type="ECO:0000313" key="6">
    <source>
        <dbReference type="Proteomes" id="UP000250572"/>
    </source>
</evidence>
<proteinExistence type="predicted"/>
<dbReference type="AlphaFoldDB" id="A0A315UXS1"/>
<keyword evidence="2" id="KW-1015">Disulfide bond</keyword>
<organism evidence="5 6">
    <name type="scientific">Gambusia affinis</name>
    <name type="common">Western mosquitofish</name>
    <name type="synonym">Heterandria affinis</name>
    <dbReference type="NCBI Taxonomy" id="33528"/>
    <lineage>
        <taxon>Eukaryota</taxon>
        <taxon>Metazoa</taxon>
        <taxon>Chordata</taxon>
        <taxon>Craniata</taxon>
        <taxon>Vertebrata</taxon>
        <taxon>Euteleostomi</taxon>
        <taxon>Actinopterygii</taxon>
        <taxon>Neopterygii</taxon>
        <taxon>Teleostei</taxon>
        <taxon>Neoteleostei</taxon>
        <taxon>Acanthomorphata</taxon>
        <taxon>Ovalentaria</taxon>
        <taxon>Atherinomorphae</taxon>
        <taxon>Cyprinodontiformes</taxon>
        <taxon>Poeciliidae</taxon>
        <taxon>Poeciliinae</taxon>
        <taxon>Gambusia</taxon>
    </lineage>
</organism>
<dbReference type="SMART" id="SM00034">
    <property type="entry name" value="CLECT"/>
    <property type="match status" value="1"/>
</dbReference>
<dbReference type="Pfam" id="PF00059">
    <property type="entry name" value="Lectin_C"/>
    <property type="match status" value="1"/>
</dbReference>
<dbReference type="CDD" id="cd03590">
    <property type="entry name" value="CLECT_DC-SIGN_like"/>
    <property type="match status" value="1"/>
</dbReference>
<feature type="region of interest" description="Disordered" evidence="3">
    <location>
        <begin position="32"/>
        <end position="57"/>
    </location>
</feature>
<dbReference type="SUPFAM" id="SSF56436">
    <property type="entry name" value="C-type lectin-like"/>
    <property type="match status" value="1"/>
</dbReference>
<reference evidence="5 6" key="1">
    <citation type="journal article" date="2018" name="G3 (Bethesda)">
        <title>A High-Quality Reference Genome for the Invasive Mosquitofish Gambusia affinis Using a Chicago Library.</title>
        <authorList>
            <person name="Hoffberg S.L."/>
            <person name="Troendle N.J."/>
            <person name="Glenn T.C."/>
            <person name="Mahmud O."/>
            <person name="Louha S."/>
            <person name="Chalopin D."/>
            <person name="Bennetzen J.L."/>
            <person name="Mauricio R."/>
        </authorList>
    </citation>
    <scope>NUCLEOTIDE SEQUENCE [LARGE SCALE GENOMIC DNA]</scope>
    <source>
        <strain evidence="5">NE01/NJP1002.9</strain>
        <tissue evidence="5">Muscle</tissue>
    </source>
</reference>
<sequence>MSAASDSMEELKCQDNIDCSHYPEDCNRTLTGCPTQDSGSDPTGEPDQNSTSRPAGETLTAQTAQIQLMKRLFCVAGSRAERLDVDLTSCEYVGTESLRNHLPVHKHGAHGFDTWVVGVSMWACPGGRVQVGVAVTKSPVISIIRFTITGFGSVFHPVPSSFKELLATFCPSIYYISSAMKTWNESRKDCLERGADLVIINSREEQNFLREFRERLWIGLTAGSGSGRDREWKWVDGTRLNTSYWVPGEPNNYENRGEYCVEIRNFQREDSWNDLHCGDENYWICERNLQ</sequence>
<dbReference type="InterPro" id="IPR001304">
    <property type="entry name" value="C-type_lectin-like"/>
</dbReference>
<protein>
    <recommendedName>
        <fullName evidence="4">C-type lectin domain-containing protein</fullName>
    </recommendedName>
</protein>
<evidence type="ECO:0000256" key="2">
    <source>
        <dbReference type="ARBA" id="ARBA00023157"/>
    </source>
</evidence>
<gene>
    <name evidence="5" type="ORF">CCH79_00020106</name>
</gene>
<evidence type="ECO:0000259" key="4">
    <source>
        <dbReference type="PROSITE" id="PS50041"/>
    </source>
</evidence>
<dbReference type="EMBL" id="NHOQ01002483">
    <property type="protein sequence ID" value="PWA16213.1"/>
    <property type="molecule type" value="Genomic_DNA"/>
</dbReference>
<dbReference type="PROSITE" id="PS50041">
    <property type="entry name" value="C_TYPE_LECTIN_2"/>
    <property type="match status" value="1"/>
</dbReference>
<dbReference type="InterPro" id="IPR033989">
    <property type="entry name" value="CD209-like_CTLD"/>
</dbReference>
<comment type="caution">
    <text evidence="5">The sequence shown here is derived from an EMBL/GenBank/DDBJ whole genome shotgun (WGS) entry which is preliminary data.</text>
</comment>
<dbReference type="PROSITE" id="PS00615">
    <property type="entry name" value="C_TYPE_LECTIN_1"/>
    <property type="match status" value="1"/>
</dbReference>
<evidence type="ECO:0000256" key="1">
    <source>
        <dbReference type="ARBA" id="ARBA00022734"/>
    </source>
</evidence>
<accession>A0A315UXS1</accession>
<name>A0A315UXS1_GAMAF</name>
<evidence type="ECO:0000313" key="5">
    <source>
        <dbReference type="EMBL" id="PWA16213.1"/>
    </source>
</evidence>
<dbReference type="PANTHER" id="PTHR22803">
    <property type="entry name" value="MANNOSE, PHOSPHOLIPASE, LECTIN RECEPTOR RELATED"/>
    <property type="match status" value="1"/>
</dbReference>
<keyword evidence="6" id="KW-1185">Reference proteome</keyword>
<dbReference type="GO" id="GO:0030246">
    <property type="term" value="F:carbohydrate binding"/>
    <property type="evidence" value="ECO:0007669"/>
    <property type="project" value="UniProtKB-KW"/>
</dbReference>
<feature type="domain" description="C-type lectin" evidence="4">
    <location>
        <begin position="169"/>
        <end position="286"/>
    </location>
</feature>
<dbReference type="Proteomes" id="UP000250572">
    <property type="component" value="Unassembled WGS sequence"/>
</dbReference>
<evidence type="ECO:0000256" key="3">
    <source>
        <dbReference type="SAM" id="MobiDB-lite"/>
    </source>
</evidence>
<dbReference type="InterPro" id="IPR050111">
    <property type="entry name" value="C-type_lectin/snaclec_domain"/>
</dbReference>
<dbReference type="Gene3D" id="3.10.100.10">
    <property type="entry name" value="Mannose-Binding Protein A, subunit A"/>
    <property type="match status" value="1"/>
</dbReference>